<evidence type="ECO:0000256" key="1">
    <source>
        <dbReference type="SAM" id="Phobius"/>
    </source>
</evidence>
<organism evidence="2">
    <name type="scientific">Photinus pyralis</name>
    <name type="common">Common eastern firefly</name>
    <name type="synonym">Lampyris pyralis</name>
    <dbReference type="NCBI Taxonomy" id="7054"/>
    <lineage>
        <taxon>Eukaryota</taxon>
        <taxon>Metazoa</taxon>
        <taxon>Ecdysozoa</taxon>
        <taxon>Arthropoda</taxon>
        <taxon>Hexapoda</taxon>
        <taxon>Insecta</taxon>
        <taxon>Pterygota</taxon>
        <taxon>Neoptera</taxon>
        <taxon>Endopterygota</taxon>
        <taxon>Coleoptera</taxon>
        <taxon>Polyphaga</taxon>
        <taxon>Elateriformia</taxon>
        <taxon>Elateroidea</taxon>
        <taxon>Lampyridae</taxon>
        <taxon>Lampyrinae</taxon>
        <taxon>Photinus</taxon>
    </lineage>
</organism>
<accession>A0A1Y1JX63</accession>
<feature type="transmembrane region" description="Helical" evidence="1">
    <location>
        <begin position="60"/>
        <end position="78"/>
    </location>
</feature>
<keyword evidence="1" id="KW-1133">Transmembrane helix</keyword>
<protein>
    <submittedName>
        <fullName evidence="2">Uncharacterized protein</fullName>
    </submittedName>
</protein>
<keyword evidence="1" id="KW-0472">Membrane</keyword>
<name>A0A1Y1JX63_PHOPY</name>
<evidence type="ECO:0000313" key="2">
    <source>
        <dbReference type="EMBL" id="JAV53723.1"/>
    </source>
</evidence>
<dbReference type="AlphaFoldDB" id="A0A1Y1JX63"/>
<keyword evidence="1" id="KW-0812">Transmembrane</keyword>
<proteinExistence type="predicted"/>
<reference evidence="2" key="1">
    <citation type="journal article" date="2016" name="Sci. Rep.">
        <title>Molecular characterization of firefly nuptial gifts: a multi-omics approach sheds light on postcopulatory sexual selection.</title>
        <authorList>
            <person name="Al-Wathiqui N."/>
            <person name="Fallon T.R."/>
            <person name="South A."/>
            <person name="Weng J.K."/>
            <person name="Lewis S.M."/>
        </authorList>
    </citation>
    <scope>NUCLEOTIDE SEQUENCE</scope>
</reference>
<dbReference type="EMBL" id="GEZM01098843">
    <property type="protein sequence ID" value="JAV53723.1"/>
    <property type="molecule type" value="Transcribed_RNA"/>
</dbReference>
<sequence length="105" mass="12707">MTFVDVLAAIQRSRYWCSISEGEIEEVLDVRDRPSLVPIVDSSSFYKNYRKKAINRYKSVVEFPLYLILQFFFMNIFFHTQRWQWHENTFNEEPQLANLYLTAQK</sequence>